<keyword evidence="3" id="KW-1185">Reference proteome</keyword>
<evidence type="ECO:0000256" key="1">
    <source>
        <dbReference type="SAM" id="SignalP"/>
    </source>
</evidence>
<feature type="signal peptide" evidence="1">
    <location>
        <begin position="1"/>
        <end position="22"/>
    </location>
</feature>
<keyword evidence="1" id="KW-0732">Signal</keyword>
<dbReference type="Proteomes" id="UP000186601">
    <property type="component" value="Unassembled WGS sequence"/>
</dbReference>
<dbReference type="OrthoDB" id="2769307at2759"/>
<dbReference type="AlphaFoldDB" id="A0A2R6P1G1"/>
<organism evidence="2 3">
    <name type="scientific">Hermanssonia centrifuga</name>
    <dbReference type="NCBI Taxonomy" id="98765"/>
    <lineage>
        <taxon>Eukaryota</taxon>
        <taxon>Fungi</taxon>
        <taxon>Dikarya</taxon>
        <taxon>Basidiomycota</taxon>
        <taxon>Agaricomycotina</taxon>
        <taxon>Agaricomycetes</taxon>
        <taxon>Polyporales</taxon>
        <taxon>Meruliaceae</taxon>
        <taxon>Hermanssonia</taxon>
    </lineage>
</organism>
<evidence type="ECO:0000313" key="2">
    <source>
        <dbReference type="EMBL" id="PSR82961.1"/>
    </source>
</evidence>
<feature type="chain" id="PRO_5015346639" evidence="1">
    <location>
        <begin position="23"/>
        <end position="97"/>
    </location>
</feature>
<name>A0A2R6P1G1_9APHY</name>
<proteinExistence type="predicted"/>
<comment type="caution">
    <text evidence="2">The sequence shown here is derived from an EMBL/GenBank/DDBJ whole genome shotgun (WGS) entry which is preliminary data.</text>
</comment>
<evidence type="ECO:0000313" key="3">
    <source>
        <dbReference type="Proteomes" id="UP000186601"/>
    </source>
</evidence>
<dbReference type="EMBL" id="MLYV02000567">
    <property type="protein sequence ID" value="PSR82961.1"/>
    <property type="molecule type" value="Genomic_DNA"/>
</dbReference>
<gene>
    <name evidence="2" type="ORF">PHLCEN_2v5931</name>
</gene>
<sequence length="97" mass="10406">MFFSLAKSTSLLALLAALPALANPVQPELERRALVLTSSIAVPKTGTTISPGDSFTFSYIPIDSCFEAYSAFTVWLLATSPTSADLNSTMGFSQYLY</sequence>
<accession>A0A2R6P1G1</accession>
<protein>
    <submittedName>
        <fullName evidence="2">Uncharacterized protein</fullName>
    </submittedName>
</protein>
<reference evidence="2 3" key="1">
    <citation type="submission" date="2018-02" db="EMBL/GenBank/DDBJ databases">
        <title>Genome sequence of the basidiomycete white-rot fungus Phlebia centrifuga.</title>
        <authorList>
            <person name="Granchi Z."/>
            <person name="Peng M."/>
            <person name="de Vries R.P."/>
            <person name="Hilden K."/>
            <person name="Makela M.R."/>
            <person name="Grigoriev I."/>
            <person name="Riley R."/>
        </authorList>
    </citation>
    <scope>NUCLEOTIDE SEQUENCE [LARGE SCALE GENOMIC DNA]</scope>
    <source>
        <strain evidence="2 3">FBCC195</strain>
    </source>
</reference>